<gene>
    <name evidence="1" type="ORF">BN59_00670</name>
</gene>
<reference evidence="1 2" key="1">
    <citation type="submission" date="2014-06" db="EMBL/GenBank/DDBJ databases">
        <authorList>
            <person name="Urmite Genomes Urmite Genomes"/>
        </authorList>
    </citation>
    <scope>NUCLEOTIDE SEQUENCE [LARGE SCALE GENOMIC DNA]</scope>
</reference>
<evidence type="ECO:0000313" key="2">
    <source>
        <dbReference type="Proteomes" id="UP000044071"/>
    </source>
</evidence>
<protein>
    <submittedName>
        <fullName evidence="1">Uncharacterized protein</fullName>
    </submittedName>
</protein>
<sequence>MHLIMKLSFNAVDLGDISDLSVIEQKQLRRSINDFLGLSVPTA</sequence>
<dbReference type="AlphaFoldDB" id="A0A078KTL7"/>
<proteinExistence type="predicted"/>
<dbReference type="EMBL" id="CCSB01000001">
    <property type="protein sequence ID" value="CDZ76401.1"/>
    <property type="molecule type" value="Genomic_DNA"/>
</dbReference>
<organism evidence="1 2">
    <name type="scientific">Legionella massiliensis</name>
    <dbReference type="NCBI Taxonomy" id="1034943"/>
    <lineage>
        <taxon>Bacteria</taxon>
        <taxon>Pseudomonadati</taxon>
        <taxon>Pseudomonadota</taxon>
        <taxon>Gammaproteobacteria</taxon>
        <taxon>Legionellales</taxon>
        <taxon>Legionellaceae</taxon>
        <taxon>Legionella</taxon>
    </lineage>
</organism>
<evidence type="ECO:0000313" key="1">
    <source>
        <dbReference type="EMBL" id="CDZ76401.1"/>
    </source>
</evidence>
<dbReference type="Proteomes" id="UP000044071">
    <property type="component" value="Unassembled WGS sequence"/>
</dbReference>
<accession>A0A078KTL7</accession>
<name>A0A078KTL7_9GAMM</name>
<keyword evidence="2" id="KW-1185">Reference proteome</keyword>